<evidence type="ECO:0000256" key="7">
    <source>
        <dbReference type="ARBA" id="ARBA00023321"/>
    </source>
</evidence>
<dbReference type="InterPro" id="IPR040112">
    <property type="entry name" value="WetA"/>
</dbReference>
<accession>A0ABQ9NKS8</accession>
<name>A0ABQ9NKS8_9PEZI</name>
<evidence type="ECO:0000256" key="5">
    <source>
        <dbReference type="ARBA" id="ARBA00023159"/>
    </source>
</evidence>
<feature type="compositionally biased region" description="Pro residues" evidence="8">
    <location>
        <begin position="351"/>
        <end position="366"/>
    </location>
</feature>
<feature type="region of interest" description="Disordered" evidence="8">
    <location>
        <begin position="43"/>
        <end position="79"/>
    </location>
</feature>
<keyword evidence="7" id="KW-0183">Conidiation</keyword>
<evidence type="ECO:0000256" key="3">
    <source>
        <dbReference type="ARBA" id="ARBA00022969"/>
    </source>
</evidence>
<gene>
    <name evidence="9" type="ORF">H2201_008009</name>
</gene>
<evidence type="ECO:0000313" key="9">
    <source>
        <dbReference type="EMBL" id="KAJ9657900.1"/>
    </source>
</evidence>
<organism evidence="9 10">
    <name type="scientific">Coniosporium apollinis</name>
    <dbReference type="NCBI Taxonomy" id="61459"/>
    <lineage>
        <taxon>Eukaryota</taxon>
        <taxon>Fungi</taxon>
        <taxon>Dikarya</taxon>
        <taxon>Ascomycota</taxon>
        <taxon>Pezizomycotina</taxon>
        <taxon>Dothideomycetes</taxon>
        <taxon>Dothideomycetes incertae sedis</taxon>
        <taxon>Coniosporium</taxon>
    </lineage>
</organism>
<keyword evidence="3" id="KW-0749">Sporulation</keyword>
<reference evidence="9" key="1">
    <citation type="submission" date="2022-10" db="EMBL/GenBank/DDBJ databases">
        <title>Culturing micro-colonial fungi from biological soil crusts in the Mojave desert and describing Neophaeococcomyces mojavensis, and introducing the new genera and species Taxawa tesnikishii.</title>
        <authorList>
            <person name="Kurbessoian T."/>
            <person name="Stajich J.E."/>
        </authorList>
    </citation>
    <scope>NUCLEOTIDE SEQUENCE</scope>
    <source>
        <strain evidence="9">TK_1</strain>
    </source>
</reference>
<feature type="compositionally biased region" description="Low complexity" evidence="8">
    <location>
        <begin position="312"/>
        <end position="326"/>
    </location>
</feature>
<proteinExistence type="inferred from homology"/>
<evidence type="ECO:0000313" key="10">
    <source>
        <dbReference type="Proteomes" id="UP001172684"/>
    </source>
</evidence>
<dbReference type="EMBL" id="JAPDRL010000094">
    <property type="protein sequence ID" value="KAJ9657900.1"/>
    <property type="molecule type" value="Genomic_DNA"/>
</dbReference>
<feature type="region of interest" description="Disordered" evidence="8">
    <location>
        <begin position="311"/>
        <end position="330"/>
    </location>
</feature>
<evidence type="ECO:0000256" key="6">
    <source>
        <dbReference type="ARBA" id="ARBA00023163"/>
    </source>
</evidence>
<keyword evidence="4" id="KW-0805">Transcription regulation</keyword>
<comment type="caution">
    <text evidence="9">The sequence shown here is derived from an EMBL/GenBank/DDBJ whole genome shotgun (WGS) entry which is preliminary data.</text>
</comment>
<feature type="compositionally biased region" description="Basic residues" evidence="8">
    <location>
        <begin position="467"/>
        <end position="477"/>
    </location>
</feature>
<keyword evidence="6" id="KW-0804">Transcription</keyword>
<feature type="region of interest" description="Disordered" evidence="8">
    <location>
        <begin position="346"/>
        <end position="379"/>
    </location>
</feature>
<comment type="similarity">
    <text evidence="1">Belongs to the wetA family.</text>
</comment>
<evidence type="ECO:0000256" key="4">
    <source>
        <dbReference type="ARBA" id="ARBA00023015"/>
    </source>
</evidence>
<evidence type="ECO:0000256" key="1">
    <source>
        <dbReference type="ARBA" id="ARBA00008881"/>
    </source>
</evidence>
<dbReference type="PANTHER" id="PTHR22934">
    <property type="entry name" value="PROTEIN ESC1/WETA-RELATED"/>
    <property type="match status" value="1"/>
</dbReference>
<keyword evidence="10" id="KW-1185">Reference proteome</keyword>
<keyword evidence="5" id="KW-0010">Activator</keyword>
<feature type="compositionally biased region" description="Polar residues" evidence="8">
    <location>
        <begin position="480"/>
        <end position="490"/>
    </location>
</feature>
<dbReference type="PANTHER" id="PTHR22934:SF25">
    <property type="entry name" value="DEVELOPMENTAL REGULATORY PROTEIN WETA"/>
    <property type="match status" value="1"/>
</dbReference>
<dbReference type="Proteomes" id="UP001172684">
    <property type="component" value="Unassembled WGS sequence"/>
</dbReference>
<sequence length="564" mass="60910">MAMLHQHIAFSMRPADKEVDWLDTYGDLFDQYVETDLLELSDNTFEPSSSDDLPDTFFDVSGSSNGSDPVDVSPIPTWDGRRTESREFWQKTLPYLEQNPVLSPQGNQASVYPESRGRAGASDTELFSLLSLGPKTPQIETAASFFSTPGSPSPLAYRNRKLTNTPVQDESVVRKVSNDVKKHSHKSSRSPRMMRSSVYRTGFGDLWSKRMESGADKFNIQIPASQLPASPPPSAKFNQNGFEIAGEHSAGFKHEASSPRTNHFDLNSQMCLTPLSSPVLGCPNRSRSPFYQPAELASAALAATFTTDPLHALQTPPATQPLQPTTWGPGSSGLLDLSFSVSPDFKSQPYDWPPTSAPQPCGPPQPYQSSGPNLLGLSTAPSDLSTAGLMISCEPSSLGGLDMELDASGFAAEQPGLLPMQGYTTTPARQTRTHRQLASPSRSPSSSPPPPVTPSRHRRTSSVTKTPRSHHRRKSSHHSTNPSGGHSRTASAPVGFVNFTADDSRKILTGVAPSGSSKTKARREKEAADKRRKLSLAATRAVIEAGGDLGRLEQEGLLFLNGEA</sequence>
<feature type="region of interest" description="Disordered" evidence="8">
    <location>
        <begin position="508"/>
        <end position="532"/>
    </location>
</feature>
<evidence type="ECO:0000256" key="8">
    <source>
        <dbReference type="SAM" id="MobiDB-lite"/>
    </source>
</evidence>
<protein>
    <recommendedName>
        <fullName evidence="2">Developmental regulatory protein wetA</fullName>
    </recommendedName>
</protein>
<evidence type="ECO:0000256" key="2">
    <source>
        <dbReference type="ARBA" id="ARBA00015342"/>
    </source>
</evidence>
<feature type="region of interest" description="Disordered" evidence="8">
    <location>
        <begin position="417"/>
        <end position="492"/>
    </location>
</feature>